<organism evidence="2">
    <name type="scientific">Arundo donax</name>
    <name type="common">Giant reed</name>
    <name type="synonym">Donax arundinaceus</name>
    <dbReference type="NCBI Taxonomy" id="35708"/>
    <lineage>
        <taxon>Eukaryota</taxon>
        <taxon>Viridiplantae</taxon>
        <taxon>Streptophyta</taxon>
        <taxon>Embryophyta</taxon>
        <taxon>Tracheophyta</taxon>
        <taxon>Spermatophyta</taxon>
        <taxon>Magnoliopsida</taxon>
        <taxon>Liliopsida</taxon>
        <taxon>Poales</taxon>
        <taxon>Poaceae</taxon>
        <taxon>PACMAD clade</taxon>
        <taxon>Arundinoideae</taxon>
        <taxon>Arundineae</taxon>
        <taxon>Arundo</taxon>
    </lineage>
</organism>
<evidence type="ECO:0000256" key="1">
    <source>
        <dbReference type="SAM" id="MobiDB-lite"/>
    </source>
</evidence>
<proteinExistence type="predicted"/>
<dbReference type="EMBL" id="GBRH01248943">
    <property type="protein sequence ID" value="JAD48952.1"/>
    <property type="molecule type" value="Transcribed_RNA"/>
</dbReference>
<evidence type="ECO:0000313" key="2">
    <source>
        <dbReference type="EMBL" id="JAD48952.1"/>
    </source>
</evidence>
<dbReference type="AlphaFoldDB" id="A0A0A9APD1"/>
<accession>A0A0A9APD1</accession>
<feature type="region of interest" description="Disordered" evidence="1">
    <location>
        <begin position="1"/>
        <end position="21"/>
    </location>
</feature>
<reference evidence="2" key="2">
    <citation type="journal article" date="2015" name="Data Brief">
        <title>Shoot transcriptome of the giant reed, Arundo donax.</title>
        <authorList>
            <person name="Barrero R.A."/>
            <person name="Guerrero F.D."/>
            <person name="Moolhuijzen P."/>
            <person name="Goolsby J.A."/>
            <person name="Tidwell J."/>
            <person name="Bellgard S.E."/>
            <person name="Bellgard M.I."/>
        </authorList>
    </citation>
    <scope>NUCLEOTIDE SEQUENCE</scope>
    <source>
        <tissue evidence="2">Shoot tissue taken approximately 20 cm above the soil surface</tissue>
    </source>
</reference>
<reference evidence="2" key="1">
    <citation type="submission" date="2014-09" db="EMBL/GenBank/DDBJ databases">
        <authorList>
            <person name="Magalhaes I.L.F."/>
            <person name="Oliveira U."/>
            <person name="Santos F.R."/>
            <person name="Vidigal T.H.D.A."/>
            <person name="Brescovit A.D."/>
            <person name="Santos A.J."/>
        </authorList>
    </citation>
    <scope>NUCLEOTIDE SEQUENCE</scope>
    <source>
        <tissue evidence="2">Shoot tissue taken approximately 20 cm above the soil surface</tissue>
    </source>
</reference>
<protein>
    <submittedName>
        <fullName evidence="2">Uncharacterized protein</fullName>
    </submittedName>
</protein>
<sequence>MLPWCYSMPPSTSGAGSGSGA</sequence>
<name>A0A0A9APD1_ARUDO</name>